<evidence type="ECO:0000256" key="5">
    <source>
        <dbReference type="SAM" id="MobiDB-lite"/>
    </source>
</evidence>
<feature type="compositionally biased region" description="Low complexity" evidence="5">
    <location>
        <begin position="270"/>
        <end position="279"/>
    </location>
</feature>
<organism evidence="7 8">
    <name type="scientific">Polyrhizophydium stewartii</name>
    <dbReference type="NCBI Taxonomy" id="2732419"/>
    <lineage>
        <taxon>Eukaryota</taxon>
        <taxon>Fungi</taxon>
        <taxon>Fungi incertae sedis</taxon>
        <taxon>Chytridiomycota</taxon>
        <taxon>Chytridiomycota incertae sedis</taxon>
        <taxon>Chytridiomycetes</taxon>
        <taxon>Rhizophydiales</taxon>
        <taxon>Rhizophydiales incertae sedis</taxon>
        <taxon>Polyrhizophydium</taxon>
    </lineage>
</organism>
<evidence type="ECO:0000313" key="7">
    <source>
        <dbReference type="EMBL" id="KAL2915315.1"/>
    </source>
</evidence>
<feature type="region of interest" description="Disordered" evidence="5">
    <location>
        <begin position="187"/>
        <end position="212"/>
    </location>
</feature>
<feature type="region of interest" description="Disordered" evidence="5">
    <location>
        <begin position="296"/>
        <end position="317"/>
    </location>
</feature>
<feature type="compositionally biased region" description="Low complexity" evidence="5">
    <location>
        <begin position="879"/>
        <end position="902"/>
    </location>
</feature>
<keyword evidence="3 6" id="KW-1133">Transmembrane helix</keyword>
<feature type="region of interest" description="Disordered" evidence="5">
    <location>
        <begin position="658"/>
        <end position="698"/>
    </location>
</feature>
<proteinExistence type="predicted"/>
<feature type="region of interest" description="Disordered" evidence="5">
    <location>
        <begin position="254"/>
        <end position="279"/>
    </location>
</feature>
<keyword evidence="2 6" id="KW-0812">Transmembrane</keyword>
<feature type="region of interest" description="Disordered" evidence="5">
    <location>
        <begin position="869"/>
        <end position="912"/>
    </location>
</feature>
<feature type="region of interest" description="Disordered" evidence="5">
    <location>
        <begin position="335"/>
        <end position="355"/>
    </location>
</feature>
<evidence type="ECO:0008006" key="9">
    <source>
        <dbReference type="Google" id="ProtNLM"/>
    </source>
</evidence>
<evidence type="ECO:0000256" key="2">
    <source>
        <dbReference type="ARBA" id="ARBA00022692"/>
    </source>
</evidence>
<evidence type="ECO:0000256" key="3">
    <source>
        <dbReference type="ARBA" id="ARBA00022989"/>
    </source>
</evidence>
<dbReference type="Proteomes" id="UP001527925">
    <property type="component" value="Unassembled WGS sequence"/>
</dbReference>
<dbReference type="EMBL" id="JADGIZ020000025">
    <property type="protein sequence ID" value="KAL2915315.1"/>
    <property type="molecule type" value="Genomic_DNA"/>
</dbReference>
<feature type="transmembrane region" description="Helical" evidence="6">
    <location>
        <begin position="702"/>
        <end position="729"/>
    </location>
</feature>
<dbReference type="PANTHER" id="PTHR15549">
    <property type="entry name" value="PAIRED IMMUNOGLOBULIN-LIKE TYPE 2 RECEPTOR"/>
    <property type="match status" value="1"/>
</dbReference>
<dbReference type="PANTHER" id="PTHR15549:SF26">
    <property type="entry name" value="AXIAL BUDDING PATTERN PROTEIN 2-RELATED"/>
    <property type="match status" value="1"/>
</dbReference>
<keyword evidence="8" id="KW-1185">Reference proteome</keyword>
<name>A0ABR4N746_9FUNG</name>
<feature type="region of interest" description="Disordered" evidence="5">
    <location>
        <begin position="737"/>
        <end position="848"/>
    </location>
</feature>
<feature type="compositionally biased region" description="Polar residues" evidence="5">
    <location>
        <begin position="678"/>
        <end position="698"/>
    </location>
</feature>
<reference evidence="7 8" key="1">
    <citation type="submission" date="2023-09" db="EMBL/GenBank/DDBJ databases">
        <title>Pangenome analysis of Batrachochytrium dendrobatidis and related Chytrids.</title>
        <authorList>
            <person name="Yacoub M.N."/>
            <person name="Stajich J.E."/>
            <person name="James T.Y."/>
        </authorList>
    </citation>
    <scope>NUCLEOTIDE SEQUENCE [LARGE SCALE GENOMIC DNA]</scope>
    <source>
        <strain evidence="7 8">JEL0888</strain>
    </source>
</reference>
<sequence length="912" mass="96888">MWVQLVSVPLCRNSSVLFPADKLSVDDIVPATLPGTPRMCIPDPEGSNSVYHEISSSLDSLKRFDEIKSKVVTRFGGAAIASAFFVAFNTTHEQDPKAQCTKPPVAISVYYLIEDCIQGTPSRWIKSVFSSGDTYSTYACSGSDCMTNCSQVMMPYKPAPPNVTVCHPGAKYDGLYTDALALKTNSDYAQPNPKNTWPTISPARPPMVPPTSTSSGTLSISLPALIGICAGAAVLLIALVTAVVVASRRKQGARIKQHQASCSMTPHVESSPSAPLARSSSPQIVALSYSASQSTAAASSAQPRSETGLLQHPPQIQVPRRPDVLVPVWVAQSNAESSTSSEHTFQQPNDAPPSMQQYPIVEPPATTYMSYEPAYPHQYEAVYAQPYSQPYAQPVYPQQHPQSFAQPYPSTDSEGRPLVALAVLALAAQPAGAYWLQLCRSLAATFTADKLSMDDIVPARLPGSPPACIVDPDSSSSVYYELQPSAGITTEFICAQPNCSNCSSTVLHQIDDLAQPDCGDYYHILASNRTLSLSEAKDGLVKKFGGASIASASVVALASRRDPNMPDAAALCSAPITLASAYYIFEDCVQGTPTSWLVSRFESNNRFRTYVCPTRDCNSNCTSVINPMLPAPPGMQACHPDNNYDYLYADADPIKSSSEYAGSSPVHVSPREGAVPQSMATGKNSSSDANPKNDSQENTASLSLPAIIGVAAALFVVLGVAVAAAVIAFRRYGAARDRERDGFAPGTRSGLLAGQDEPASPSSSTHFALPLGTAKVPDRRNPPRELGSQTGLPLPMGSVRMANPSHESLASSPQLQPSQQPDPSNISRQEPFGTAPEPLVPPPRKNFGAHLGRATTAWSTIDRMFPIVEPRTAGAPVGTRSQASQVSSTSSSQPLVPSQLRSTSGTHPAQSL</sequence>
<comment type="subcellular location">
    <subcellularLocation>
        <location evidence="1">Membrane</location>
        <topology evidence="1">Single-pass membrane protein</topology>
    </subcellularLocation>
</comment>
<feature type="compositionally biased region" description="Low complexity" evidence="5">
    <location>
        <begin position="811"/>
        <end position="824"/>
    </location>
</feature>
<dbReference type="InterPro" id="IPR051694">
    <property type="entry name" value="Immunoregulatory_rcpt-like"/>
</dbReference>
<evidence type="ECO:0000256" key="4">
    <source>
        <dbReference type="ARBA" id="ARBA00023136"/>
    </source>
</evidence>
<feature type="transmembrane region" description="Helical" evidence="6">
    <location>
        <begin position="222"/>
        <end position="246"/>
    </location>
</feature>
<evidence type="ECO:0000313" key="8">
    <source>
        <dbReference type="Proteomes" id="UP001527925"/>
    </source>
</evidence>
<gene>
    <name evidence="7" type="ORF">HK105_205180</name>
</gene>
<feature type="compositionally biased region" description="Polar residues" evidence="5">
    <location>
        <begin position="903"/>
        <end position="912"/>
    </location>
</feature>
<protein>
    <recommendedName>
        <fullName evidence="9">LPXTG-domain-containing protein</fullName>
    </recommendedName>
</protein>
<comment type="caution">
    <text evidence="7">The sequence shown here is derived from an EMBL/GenBank/DDBJ whole genome shotgun (WGS) entry which is preliminary data.</text>
</comment>
<feature type="compositionally biased region" description="Polar residues" evidence="5">
    <location>
        <begin position="187"/>
        <end position="199"/>
    </location>
</feature>
<keyword evidence="4 6" id="KW-0472">Membrane</keyword>
<accession>A0ABR4N746</accession>
<evidence type="ECO:0000256" key="1">
    <source>
        <dbReference type="ARBA" id="ARBA00004167"/>
    </source>
</evidence>
<evidence type="ECO:0000256" key="6">
    <source>
        <dbReference type="SAM" id="Phobius"/>
    </source>
</evidence>